<sequence>MPPTVPASSPWAAKKAAWSSLAAQSTTSADPTPSSASAFPPLSGGSGAATPSRSTASSSSSPWKRYTQPSTSFNPYPTRNQELAMRAASHGDRRRSQVTRRDPVVSTLWDLDDDDRVAADMDIDYDYEDGDDGEVSARGATMSSIVFRDLSSAGTSRSASPWQANLSPGLAMFANSAFGGEPLKALAFADEALGAAHLGPRIYRRHNQSHVKARKGQGKTLGSAPKPSTALSGNTAALGRLQNGKMSSALPAALEISTLIAIEGTQSPTIERLQELPTLLEQYRREQSLAAIQQRSGGPGPSQSDRTSLLARRIRDLVEEAAADPTAWSLHRRSPPVSNDLLPVSLANDVARLDSTPVELVGGIRRATLSGIKRLLRQARNDTSKSLHTLSGIFANLLGVAGLRPTNALDFDDATLKVSAAAIFVDVLQLIIEQDNPDEFLLSVLRMMERSPLAESDALRVLTSDLVGFCGQQMAGNPAVLDEHQDQSLVAAGRVLASLYRINAERRASDRLPSHAFYCTVLDLCPFLEHFVHHAASLLLRDSGENTHAQVVPGLAQFNVCRFAFLLSLGAKVRMLQFENELRLDRGPKSHGGRSETFSSKHGGGELVLGSTSIKLKVQREQVSEQSRDLLVQLLDHCVDEDAMQHLIRPLRVEFDGEQAADGGGPTREWFATVAVNFVPRGIGARGWFAQSASEEAVTDARALGLLLGLAALCSTKLALGFDLASVGFRIATAADLDTVRLTPADLEQVDGALANSLQTVLDWTPSTAGSSDAETQFENTFTLTWSTTIRDAGGEISSIDLVPGGRHRAVRYADRREFVSRLIWRVLVGSVREQVAAFRAGWQAVMPAYDAAHGADTSSGLLCRGGIAIGLFEPDELRQAVCSLPQDRGSESRPSLPLDIANLQASTDVVGTTPLSSTTTTASTTNSSNTQQQRNAANASETRLLAWFWNTWTELDPQDQRKLLAFITGSQDIPLSGARGIGLRIHLVHAKNLDLFDRNEERAWPLPWSSTCTSTLFLPTYPTSALLEDKLRIAIEHYQGFGLR</sequence>
<feature type="compositionally biased region" description="Low complexity" evidence="7">
    <location>
        <begin position="1"/>
        <end position="62"/>
    </location>
</feature>
<dbReference type="GO" id="GO:0016567">
    <property type="term" value="P:protein ubiquitination"/>
    <property type="evidence" value="ECO:0007669"/>
    <property type="project" value="TreeGrafter"/>
</dbReference>
<evidence type="ECO:0000256" key="3">
    <source>
        <dbReference type="ARBA" id="ARBA00012485"/>
    </source>
</evidence>
<dbReference type="SUPFAM" id="SSF56204">
    <property type="entry name" value="Hect, E3 ligase catalytic domain"/>
    <property type="match status" value="1"/>
</dbReference>
<feature type="domain" description="HECT" evidence="8">
    <location>
        <begin position="640"/>
        <end position="1045"/>
    </location>
</feature>
<dbReference type="GO" id="GO:0061630">
    <property type="term" value="F:ubiquitin protein ligase activity"/>
    <property type="evidence" value="ECO:0007669"/>
    <property type="project" value="UniProtKB-EC"/>
</dbReference>
<feature type="region of interest" description="Disordered" evidence="7">
    <location>
        <begin position="912"/>
        <end position="937"/>
    </location>
</feature>
<feature type="active site" description="Glycyl thioester intermediate" evidence="6">
    <location>
        <position position="1013"/>
    </location>
</feature>
<dbReference type="Gene3D" id="3.90.1750.10">
    <property type="entry name" value="Hect, E3 ligase catalytic domains"/>
    <property type="match status" value="1"/>
</dbReference>
<proteinExistence type="predicted"/>
<dbReference type="Pfam" id="PF00632">
    <property type="entry name" value="HECT"/>
    <property type="match status" value="1"/>
</dbReference>
<evidence type="ECO:0000313" key="9">
    <source>
        <dbReference type="EMBL" id="PWZ02964.1"/>
    </source>
</evidence>
<evidence type="ECO:0000259" key="8">
    <source>
        <dbReference type="PROSITE" id="PS50237"/>
    </source>
</evidence>
<dbReference type="PANTHER" id="PTHR11254:SF444">
    <property type="entry name" value="HECT DOMAIN CONTAINING UBIQUITIN LIGASE"/>
    <property type="match status" value="1"/>
</dbReference>
<dbReference type="InParanoid" id="A0A317XXH3"/>
<evidence type="ECO:0000313" key="10">
    <source>
        <dbReference type="Proteomes" id="UP000246740"/>
    </source>
</evidence>
<keyword evidence="10" id="KW-1185">Reference proteome</keyword>
<dbReference type="OrthoDB" id="8068875at2759"/>
<dbReference type="PROSITE" id="PS50237">
    <property type="entry name" value="HECT"/>
    <property type="match status" value="1"/>
</dbReference>
<dbReference type="PANTHER" id="PTHR11254">
    <property type="entry name" value="HECT DOMAIN UBIQUITIN-PROTEIN LIGASE"/>
    <property type="match status" value="1"/>
</dbReference>
<evidence type="ECO:0000256" key="7">
    <source>
        <dbReference type="SAM" id="MobiDB-lite"/>
    </source>
</evidence>
<dbReference type="EMBL" id="KZ819188">
    <property type="protein sequence ID" value="PWZ02964.1"/>
    <property type="molecule type" value="Genomic_DNA"/>
</dbReference>
<evidence type="ECO:0000256" key="1">
    <source>
        <dbReference type="ARBA" id="ARBA00000885"/>
    </source>
</evidence>
<keyword evidence="5 6" id="KW-0833">Ubl conjugation pathway</keyword>
<evidence type="ECO:0000256" key="2">
    <source>
        <dbReference type="ARBA" id="ARBA00004906"/>
    </source>
</evidence>
<feature type="region of interest" description="Disordered" evidence="7">
    <location>
        <begin position="208"/>
        <end position="233"/>
    </location>
</feature>
<dbReference type="EC" id="2.3.2.26" evidence="3"/>
<organism evidence="9 10">
    <name type="scientific">Testicularia cyperi</name>
    <dbReference type="NCBI Taxonomy" id="1882483"/>
    <lineage>
        <taxon>Eukaryota</taxon>
        <taxon>Fungi</taxon>
        <taxon>Dikarya</taxon>
        <taxon>Basidiomycota</taxon>
        <taxon>Ustilaginomycotina</taxon>
        <taxon>Ustilaginomycetes</taxon>
        <taxon>Ustilaginales</taxon>
        <taxon>Anthracoideaceae</taxon>
        <taxon>Testicularia</taxon>
    </lineage>
</organism>
<protein>
    <recommendedName>
        <fullName evidence="3">HECT-type E3 ubiquitin transferase</fullName>
        <ecNumber evidence="3">2.3.2.26</ecNumber>
    </recommendedName>
</protein>
<dbReference type="FunCoup" id="A0A317XXH3">
    <property type="interactions" value="50"/>
</dbReference>
<dbReference type="GO" id="GO:0005737">
    <property type="term" value="C:cytoplasm"/>
    <property type="evidence" value="ECO:0007669"/>
    <property type="project" value="TreeGrafter"/>
</dbReference>
<feature type="compositionally biased region" description="Polar residues" evidence="7">
    <location>
        <begin position="67"/>
        <end position="79"/>
    </location>
</feature>
<reference evidence="9 10" key="1">
    <citation type="journal article" date="2018" name="Mol. Biol. Evol.">
        <title>Broad Genomic Sampling Reveals a Smut Pathogenic Ancestry of the Fungal Clade Ustilaginomycotina.</title>
        <authorList>
            <person name="Kijpornyongpan T."/>
            <person name="Mondo S.J."/>
            <person name="Barry K."/>
            <person name="Sandor L."/>
            <person name="Lee J."/>
            <person name="Lipzen A."/>
            <person name="Pangilinan J."/>
            <person name="LaButti K."/>
            <person name="Hainaut M."/>
            <person name="Henrissat B."/>
            <person name="Grigoriev I.V."/>
            <person name="Spatafora J.W."/>
            <person name="Aime M.C."/>
        </authorList>
    </citation>
    <scope>NUCLEOTIDE SEQUENCE [LARGE SCALE GENOMIC DNA]</scope>
    <source>
        <strain evidence="9 10">MCA 3645</strain>
    </source>
</reference>
<dbReference type="AlphaFoldDB" id="A0A317XXH3"/>
<comment type="pathway">
    <text evidence="2">Protein modification; protein ubiquitination.</text>
</comment>
<gene>
    <name evidence="9" type="ORF">BCV70DRAFT_197210</name>
</gene>
<dbReference type="STRING" id="1882483.A0A317XXH3"/>
<dbReference type="Gene3D" id="3.30.2410.10">
    <property type="entry name" value="Hect, E3 ligase catalytic domain"/>
    <property type="match status" value="1"/>
</dbReference>
<feature type="compositionally biased region" description="Low complexity" evidence="7">
    <location>
        <begin position="917"/>
        <end position="937"/>
    </location>
</feature>
<dbReference type="GO" id="GO:0006511">
    <property type="term" value="P:ubiquitin-dependent protein catabolic process"/>
    <property type="evidence" value="ECO:0007669"/>
    <property type="project" value="TreeGrafter"/>
</dbReference>
<dbReference type="InterPro" id="IPR000569">
    <property type="entry name" value="HECT_dom"/>
</dbReference>
<dbReference type="InterPro" id="IPR050409">
    <property type="entry name" value="E3_ubiq-protein_ligase"/>
</dbReference>
<dbReference type="SMART" id="SM00119">
    <property type="entry name" value="HECTc"/>
    <property type="match status" value="1"/>
</dbReference>
<evidence type="ECO:0000256" key="6">
    <source>
        <dbReference type="PROSITE-ProRule" id="PRU00104"/>
    </source>
</evidence>
<evidence type="ECO:0000256" key="4">
    <source>
        <dbReference type="ARBA" id="ARBA00022679"/>
    </source>
</evidence>
<dbReference type="Gene3D" id="3.30.2160.10">
    <property type="entry name" value="Hect, E3 ligase catalytic domain"/>
    <property type="match status" value="1"/>
</dbReference>
<accession>A0A317XXH3</accession>
<keyword evidence="4" id="KW-0808">Transferase</keyword>
<feature type="region of interest" description="Disordered" evidence="7">
    <location>
        <begin position="1"/>
        <end position="79"/>
    </location>
</feature>
<evidence type="ECO:0000256" key="5">
    <source>
        <dbReference type="ARBA" id="ARBA00022786"/>
    </source>
</evidence>
<dbReference type="Proteomes" id="UP000246740">
    <property type="component" value="Unassembled WGS sequence"/>
</dbReference>
<name>A0A317XXH3_9BASI</name>
<feature type="compositionally biased region" description="Basic residues" evidence="7">
    <location>
        <begin position="208"/>
        <end position="217"/>
    </location>
</feature>
<dbReference type="InterPro" id="IPR035983">
    <property type="entry name" value="Hect_E3_ubiquitin_ligase"/>
</dbReference>
<comment type="catalytic activity">
    <reaction evidence="1">
        <text>S-ubiquitinyl-[E2 ubiquitin-conjugating enzyme]-L-cysteine + [acceptor protein]-L-lysine = [E2 ubiquitin-conjugating enzyme]-L-cysteine + N(6)-ubiquitinyl-[acceptor protein]-L-lysine.</text>
        <dbReference type="EC" id="2.3.2.26"/>
    </reaction>
</comment>